<gene>
    <name evidence="1" type="ORF">COCNU_04G003780</name>
</gene>
<proteinExistence type="predicted"/>
<dbReference type="EMBL" id="CM017875">
    <property type="protein sequence ID" value="KAG1338072.1"/>
    <property type="molecule type" value="Genomic_DNA"/>
</dbReference>
<evidence type="ECO:0000313" key="1">
    <source>
        <dbReference type="EMBL" id="KAG1338072.1"/>
    </source>
</evidence>
<evidence type="ECO:0000313" key="2">
    <source>
        <dbReference type="Proteomes" id="UP000797356"/>
    </source>
</evidence>
<sequence>MAAFSLNSLPVPPSKRRKAAECSHVNGRLKPIVVTGNPPTFVSAPGRRIVAVGDLHGDLAQTRRALELAGVLSSDGQDSWIGGETVNGNHETMNVEGDFRYVDPGAFDECIDFLEYLNEHEGNWKDAFVGWINVCERWKENRRMSQNYWNQWNLMKRQNRIIARSTLLRPGGPLACELAHHAVVLKISSIVEETLQAVGAKGMVVGHTPQFNGVNCRYNQRIWCIDVGMSSGVLNSRPEVLEIKDNKARVLRDQSYLVDDLEVMDYL</sequence>
<name>A0A8K0I5W5_COCNU</name>
<accession>A0A8K0I5W5</accession>
<dbReference type="InterPro" id="IPR029052">
    <property type="entry name" value="Metallo-depent_PP-like"/>
</dbReference>
<reference evidence="1" key="2">
    <citation type="submission" date="2019-07" db="EMBL/GenBank/DDBJ databases">
        <authorList>
            <person name="Yang Y."/>
            <person name="Bocs S."/>
            <person name="Baudouin L."/>
        </authorList>
    </citation>
    <scope>NUCLEOTIDE SEQUENCE</scope>
    <source>
        <tissue evidence="1">Spear leaf of Hainan Tall coconut</tissue>
    </source>
</reference>
<dbReference type="OrthoDB" id="5976022at2759"/>
<dbReference type="PANTHER" id="PTHR46546">
    <property type="entry name" value="SHEWANELLA-LIKE PROTEIN PHOSPHATASE 1"/>
    <property type="match status" value="1"/>
</dbReference>
<comment type="caution">
    <text evidence="1">The sequence shown here is derived from an EMBL/GenBank/DDBJ whole genome shotgun (WGS) entry which is preliminary data.</text>
</comment>
<dbReference type="AlphaFoldDB" id="A0A8K0I5W5"/>
<reference evidence="1" key="1">
    <citation type="journal article" date="2017" name="Gigascience">
        <title>The genome draft of coconut (Cocos nucifera).</title>
        <authorList>
            <person name="Xiao Y."/>
            <person name="Xu P."/>
            <person name="Fan H."/>
            <person name="Baudouin L."/>
            <person name="Xia W."/>
            <person name="Bocs S."/>
            <person name="Xu J."/>
            <person name="Li Q."/>
            <person name="Guo A."/>
            <person name="Zhou L."/>
            <person name="Li J."/>
            <person name="Wu Y."/>
            <person name="Ma Z."/>
            <person name="Armero A."/>
            <person name="Issali A.E."/>
            <person name="Liu N."/>
            <person name="Peng M."/>
            <person name="Yang Y."/>
        </authorList>
    </citation>
    <scope>NUCLEOTIDE SEQUENCE</scope>
    <source>
        <tissue evidence="1">Spear leaf of Hainan Tall coconut</tissue>
    </source>
</reference>
<dbReference type="Gene3D" id="3.60.21.10">
    <property type="match status" value="2"/>
</dbReference>
<organism evidence="1 2">
    <name type="scientific">Cocos nucifera</name>
    <name type="common">Coconut palm</name>
    <dbReference type="NCBI Taxonomy" id="13894"/>
    <lineage>
        <taxon>Eukaryota</taxon>
        <taxon>Viridiplantae</taxon>
        <taxon>Streptophyta</taxon>
        <taxon>Embryophyta</taxon>
        <taxon>Tracheophyta</taxon>
        <taxon>Spermatophyta</taxon>
        <taxon>Magnoliopsida</taxon>
        <taxon>Liliopsida</taxon>
        <taxon>Arecaceae</taxon>
        <taxon>Arecoideae</taxon>
        <taxon>Cocoseae</taxon>
        <taxon>Attaleinae</taxon>
        <taxon>Cocos</taxon>
    </lineage>
</organism>
<keyword evidence="2" id="KW-1185">Reference proteome</keyword>
<dbReference type="PANTHER" id="PTHR46546:SF4">
    <property type="entry name" value="SHEWANELLA-LIKE PROTEIN PHOSPHATASE 1"/>
    <property type="match status" value="1"/>
</dbReference>
<dbReference type="SUPFAM" id="SSF56300">
    <property type="entry name" value="Metallo-dependent phosphatases"/>
    <property type="match status" value="1"/>
</dbReference>
<protein>
    <submittedName>
        <fullName evidence="1">Shewanella-like protein phosphatase 1</fullName>
    </submittedName>
</protein>
<dbReference type="Proteomes" id="UP000797356">
    <property type="component" value="Chromosome 4"/>
</dbReference>